<sequence>MDLELMKIKEYSEDKINKIADKLAKSTSSSSNYFNNRFNYCNKIVRFFPIYKNIPIKYNLRKFIKTLMNTKVVAEWLQLKTNEKKSLKSITWNILEI</sequence>
<dbReference type="EMBL" id="BLAL01000306">
    <property type="protein sequence ID" value="GET02349.1"/>
    <property type="molecule type" value="Genomic_DNA"/>
</dbReference>
<accession>A0A8H3R3T3</accession>
<dbReference type="AlphaFoldDB" id="A0A8H3R3T3"/>
<evidence type="ECO:0000313" key="2">
    <source>
        <dbReference type="Proteomes" id="UP000615446"/>
    </source>
</evidence>
<dbReference type="Proteomes" id="UP000615446">
    <property type="component" value="Unassembled WGS sequence"/>
</dbReference>
<protein>
    <submittedName>
        <fullName evidence="1">Uncharacterized protein</fullName>
    </submittedName>
</protein>
<dbReference type="OrthoDB" id="2357488at2759"/>
<proteinExistence type="predicted"/>
<evidence type="ECO:0000313" key="1">
    <source>
        <dbReference type="EMBL" id="GET02349.1"/>
    </source>
</evidence>
<gene>
    <name evidence="1" type="ORF">RCL2_002873400</name>
</gene>
<organism evidence="1 2">
    <name type="scientific">Rhizophagus clarus</name>
    <dbReference type="NCBI Taxonomy" id="94130"/>
    <lineage>
        <taxon>Eukaryota</taxon>
        <taxon>Fungi</taxon>
        <taxon>Fungi incertae sedis</taxon>
        <taxon>Mucoromycota</taxon>
        <taxon>Glomeromycotina</taxon>
        <taxon>Glomeromycetes</taxon>
        <taxon>Glomerales</taxon>
        <taxon>Glomeraceae</taxon>
        <taxon>Rhizophagus</taxon>
    </lineage>
</organism>
<comment type="caution">
    <text evidence="1">The sequence shown here is derived from an EMBL/GenBank/DDBJ whole genome shotgun (WGS) entry which is preliminary data.</text>
</comment>
<reference evidence="1" key="1">
    <citation type="submission" date="2019-10" db="EMBL/GenBank/DDBJ databases">
        <title>Conservation and host-specific expression of non-tandemly repeated heterogenous ribosome RNA gene in arbuscular mycorrhizal fungi.</title>
        <authorList>
            <person name="Maeda T."/>
            <person name="Kobayashi Y."/>
            <person name="Nakagawa T."/>
            <person name="Ezawa T."/>
            <person name="Yamaguchi K."/>
            <person name="Bino T."/>
            <person name="Nishimoto Y."/>
            <person name="Shigenobu S."/>
            <person name="Kawaguchi M."/>
        </authorList>
    </citation>
    <scope>NUCLEOTIDE SEQUENCE</scope>
    <source>
        <strain evidence="1">HR1</strain>
    </source>
</reference>
<name>A0A8H3R3T3_9GLOM</name>